<dbReference type="Proteomes" id="UP001321749">
    <property type="component" value="Unassembled WGS sequence"/>
</dbReference>
<dbReference type="PANTHER" id="PTHR47706:SF4">
    <property type="entry name" value="NMRA-LIKE DOMAIN-CONTAINING PROTEIN"/>
    <property type="match status" value="1"/>
</dbReference>
<dbReference type="Gene3D" id="3.90.25.10">
    <property type="entry name" value="UDP-galactose 4-epimerase, domain 1"/>
    <property type="match status" value="1"/>
</dbReference>
<comment type="caution">
    <text evidence="5">The sequence shown here is derived from an EMBL/GenBank/DDBJ whole genome shotgun (WGS) entry which is preliminary data.</text>
</comment>
<reference evidence="5" key="1">
    <citation type="journal article" date="2023" name="Mol. Phylogenet. Evol.">
        <title>Genome-scale phylogeny and comparative genomics of the fungal order Sordariales.</title>
        <authorList>
            <person name="Hensen N."/>
            <person name="Bonometti L."/>
            <person name="Westerberg I."/>
            <person name="Brannstrom I.O."/>
            <person name="Guillou S."/>
            <person name="Cros-Aarteil S."/>
            <person name="Calhoun S."/>
            <person name="Haridas S."/>
            <person name="Kuo A."/>
            <person name="Mondo S."/>
            <person name="Pangilinan J."/>
            <person name="Riley R."/>
            <person name="LaButti K."/>
            <person name="Andreopoulos B."/>
            <person name="Lipzen A."/>
            <person name="Chen C."/>
            <person name="Yan M."/>
            <person name="Daum C."/>
            <person name="Ng V."/>
            <person name="Clum A."/>
            <person name="Steindorff A."/>
            <person name="Ohm R.A."/>
            <person name="Martin F."/>
            <person name="Silar P."/>
            <person name="Natvig D.O."/>
            <person name="Lalanne C."/>
            <person name="Gautier V."/>
            <person name="Ament-Velasquez S.L."/>
            <person name="Kruys A."/>
            <person name="Hutchinson M.I."/>
            <person name="Powell A.J."/>
            <person name="Barry K."/>
            <person name="Miller A.N."/>
            <person name="Grigoriev I.V."/>
            <person name="Debuchy R."/>
            <person name="Gladieux P."/>
            <person name="Hiltunen Thoren M."/>
            <person name="Johannesson H."/>
        </authorList>
    </citation>
    <scope>NUCLEOTIDE SEQUENCE</scope>
    <source>
        <strain evidence="5">PSN324</strain>
    </source>
</reference>
<dbReference type="SUPFAM" id="SSF51735">
    <property type="entry name" value="NAD(P)-binding Rossmann-fold domains"/>
    <property type="match status" value="1"/>
</dbReference>
<gene>
    <name evidence="5" type="ORF">QBC42DRAFT_341630</name>
</gene>
<reference evidence="5" key="2">
    <citation type="submission" date="2023-06" db="EMBL/GenBank/DDBJ databases">
        <authorList>
            <consortium name="Lawrence Berkeley National Laboratory"/>
            <person name="Mondo S.J."/>
            <person name="Hensen N."/>
            <person name="Bonometti L."/>
            <person name="Westerberg I."/>
            <person name="Brannstrom I.O."/>
            <person name="Guillou S."/>
            <person name="Cros-Aarteil S."/>
            <person name="Calhoun S."/>
            <person name="Haridas S."/>
            <person name="Kuo A."/>
            <person name="Pangilinan J."/>
            <person name="Riley R."/>
            <person name="Labutti K."/>
            <person name="Andreopoulos B."/>
            <person name="Lipzen A."/>
            <person name="Chen C."/>
            <person name="Yanf M."/>
            <person name="Daum C."/>
            <person name="Ng V."/>
            <person name="Clum A."/>
            <person name="Steindorff A."/>
            <person name="Ohm R."/>
            <person name="Martin F."/>
            <person name="Silar P."/>
            <person name="Natvig D."/>
            <person name="Lalanne C."/>
            <person name="Gautier V."/>
            <person name="Ament-Velasquez S.L."/>
            <person name="Kruys A."/>
            <person name="Hutchinson M.I."/>
            <person name="Powell A.J."/>
            <person name="Barry K."/>
            <person name="Miller A.N."/>
            <person name="Grigoriev I.V."/>
            <person name="Debuchy R."/>
            <person name="Gladieux P."/>
            <person name="Thoren M.H."/>
            <person name="Johannesson H."/>
        </authorList>
    </citation>
    <scope>NUCLEOTIDE SEQUENCE</scope>
    <source>
        <strain evidence="5">PSN324</strain>
    </source>
</reference>
<evidence type="ECO:0000313" key="6">
    <source>
        <dbReference type="Proteomes" id="UP001321749"/>
    </source>
</evidence>
<dbReference type="Pfam" id="PF13460">
    <property type="entry name" value="NAD_binding_10"/>
    <property type="match status" value="1"/>
</dbReference>
<sequence length="325" mass="35727">MAMTAFAGGTGNVGRAIVEAILATGKHQVKILSRKPNPALEKEIGAPILPVDYSSVPAIVKVLEDNQIDTVVSGITMHTADGNVPNEFELIRAADLSKVTKRLISSEWGAPVTEAQLGVIPSVPHKLAAFALLQQTTSLEYTVFHNGFFMDYWGIPAVKSHFARSPLVAWIDIPNRAAAIPGSGDVYAHFTHTSDVAKFVAASLDLPKWDKETFVYGDRITWNQFVRLAEEVRGGQPGFDVRHDPVDKLKRGEATELPGQVALYEFFPKEMLQGMLAAFGLWFEEGVFELKPEQAQAGFLNDKLPGVKPMKVREMLERAWGKNSE</sequence>
<keyword evidence="3" id="KW-0560">Oxidoreductase</keyword>
<evidence type="ECO:0000256" key="2">
    <source>
        <dbReference type="ARBA" id="ARBA00022857"/>
    </source>
</evidence>
<organism evidence="5 6">
    <name type="scientific">Cladorrhinum samala</name>
    <dbReference type="NCBI Taxonomy" id="585594"/>
    <lineage>
        <taxon>Eukaryota</taxon>
        <taxon>Fungi</taxon>
        <taxon>Dikarya</taxon>
        <taxon>Ascomycota</taxon>
        <taxon>Pezizomycotina</taxon>
        <taxon>Sordariomycetes</taxon>
        <taxon>Sordariomycetidae</taxon>
        <taxon>Sordariales</taxon>
        <taxon>Podosporaceae</taxon>
        <taxon>Cladorrhinum</taxon>
    </lineage>
</organism>
<proteinExistence type="inferred from homology"/>
<keyword evidence="2" id="KW-0521">NADP</keyword>
<protein>
    <submittedName>
        <fullName evidence="5">Isoflavone reductase</fullName>
    </submittedName>
</protein>
<dbReference type="PANTHER" id="PTHR47706">
    <property type="entry name" value="NMRA-LIKE FAMILY PROTEIN"/>
    <property type="match status" value="1"/>
</dbReference>
<dbReference type="EMBL" id="MU865108">
    <property type="protein sequence ID" value="KAK4457547.1"/>
    <property type="molecule type" value="Genomic_DNA"/>
</dbReference>
<feature type="domain" description="NAD(P)-binding" evidence="4">
    <location>
        <begin position="8"/>
        <end position="151"/>
    </location>
</feature>
<name>A0AAV9H9U2_9PEZI</name>
<evidence type="ECO:0000259" key="4">
    <source>
        <dbReference type="Pfam" id="PF13460"/>
    </source>
</evidence>
<dbReference type="Gene3D" id="3.40.50.720">
    <property type="entry name" value="NAD(P)-binding Rossmann-like Domain"/>
    <property type="match status" value="1"/>
</dbReference>
<dbReference type="InterPro" id="IPR036291">
    <property type="entry name" value="NAD(P)-bd_dom_sf"/>
</dbReference>
<comment type="similarity">
    <text evidence="1">Belongs to the NmrA-type oxidoreductase family. Isoflavone reductase subfamily.</text>
</comment>
<keyword evidence="6" id="KW-1185">Reference proteome</keyword>
<dbReference type="InterPro" id="IPR016040">
    <property type="entry name" value="NAD(P)-bd_dom"/>
</dbReference>
<dbReference type="GO" id="GO:0016491">
    <property type="term" value="F:oxidoreductase activity"/>
    <property type="evidence" value="ECO:0007669"/>
    <property type="project" value="UniProtKB-KW"/>
</dbReference>
<evidence type="ECO:0000256" key="3">
    <source>
        <dbReference type="ARBA" id="ARBA00023002"/>
    </source>
</evidence>
<evidence type="ECO:0000256" key="1">
    <source>
        <dbReference type="ARBA" id="ARBA00005725"/>
    </source>
</evidence>
<dbReference type="InterPro" id="IPR051609">
    <property type="entry name" value="NmrA/Isoflavone_reductase-like"/>
</dbReference>
<evidence type="ECO:0000313" key="5">
    <source>
        <dbReference type="EMBL" id="KAK4457547.1"/>
    </source>
</evidence>
<accession>A0AAV9H9U2</accession>
<dbReference type="AlphaFoldDB" id="A0AAV9H9U2"/>